<keyword evidence="2 4" id="KW-0012">Acyltransferase</keyword>
<name>A0A1A9GPI1_9ACTN</name>
<organism evidence="4 5">
    <name type="scientific">Nocardioides dokdonensis FR1436</name>
    <dbReference type="NCBI Taxonomy" id="1300347"/>
    <lineage>
        <taxon>Bacteria</taxon>
        <taxon>Bacillati</taxon>
        <taxon>Actinomycetota</taxon>
        <taxon>Actinomycetes</taxon>
        <taxon>Propionibacteriales</taxon>
        <taxon>Nocardioidaceae</taxon>
        <taxon>Nocardioides</taxon>
    </lineage>
</organism>
<keyword evidence="5" id="KW-1185">Reference proteome</keyword>
<dbReference type="GO" id="GO:0006654">
    <property type="term" value="P:phosphatidic acid biosynthetic process"/>
    <property type="evidence" value="ECO:0007669"/>
    <property type="project" value="TreeGrafter"/>
</dbReference>
<evidence type="ECO:0000313" key="5">
    <source>
        <dbReference type="Proteomes" id="UP000077868"/>
    </source>
</evidence>
<proteinExistence type="predicted"/>
<dbReference type="PANTHER" id="PTHR10434:SF55">
    <property type="entry name" value="POSSIBLE ACYLTRANSFERASE"/>
    <property type="match status" value="1"/>
</dbReference>
<dbReference type="EC" id="2.3.1.-" evidence="4"/>
<dbReference type="KEGG" id="ndk:I601_3165"/>
<evidence type="ECO:0000256" key="1">
    <source>
        <dbReference type="ARBA" id="ARBA00022679"/>
    </source>
</evidence>
<evidence type="ECO:0000313" key="4">
    <source>
        <dbReference type="EMBL" id="ANH39572.1"/>
    </source>
</evidence>
<dbReference type="InterPro" id="IPR002123">
    <property type="entry name" value="Plipid/glycerol_acylTrfase"/>
</dbReference>
<dbReference type="PATRIC" id="fig|1300347.3.peg.3164"/>
<dbReference type="SMART" id="SM00563">
    <property type="entry name" value="PlsC"/>
    <property type="match status" value="1"/>
</dbReference>
<protein>
    <submittedName>
        <fullName evidence="4">1-acyl-sn-glycerol-3-phosphate acyltransferase</fullName>
        <ecNumber evidence="4">2.3.1.-</ecNumber>
    </submittedName>
</protein>
<sequence>MAWRSTVWTAMGVLRIVPDLRDSGRSAGARGVPRDARGPAWWLALLVCKPLLLLGRRADWRGTERLPGSGGVVLAANHVSQADPLFLGEMILAQGRTPRFMAKASLFQSRAVGWWFRSAGHVEVDRSDGRSGIRAAVEAVERGALVVVYPEGSITKRPDGRLMSLRSGAVRIALETSAPLIPVAQWGVQAIVPAYEGRVVLGRRRRRVTLLVGDPVQLEDLRELPRATAVAVGVQRLQDTLAVMVDQLAHEHARSVRACPGQ</sequence>
<gene>
    <name evidence="4" type="primary">plsC_6</name>
    <name evidence="4" type="ORF">I601_3165</name>
</gene>
<dbReference type="AlphaFoldDB" id="A0A1A9GPI1"/>
<dbReference type="CDD" id="cd07989">
    <property type="entry name" value="LPLAT_AGPAT-like"/>
    <property type="match status" value="1"/>
</dbReference>
<dbReference type="Pfam" id="PF01553">
    <property type="entry name" value="Acyltransferase"/>
    <property type="match status" value="1"/>
</dbReference>
<dbReference type="GO" id="GO:0003841">
    <property type="term" value="F:1-acylglycerol-3-phosphate O-acyltransferase activity"/>
    <property type="evidence" value="ECO:0007669"/>
    <property type="project" value="TreeGrafter"/>
</dbReference>
<evidence type="ECO:0000256" key="2">
    <source>
        <dbReference type="ARBA" id="ARBA00023315"/>
    </source>
</evidence>
<evidence type="ECO:0000259" key="3">
    <source>
        <dbReference type="SMART" id="SM00563"/>
    </source>
</evidence>
<dbReference type="STRING" id="1300347.I601_3165"/>
<accession>A0A1A9GPI1</accession>
<dbReference type="PANTHER" id="PTHR10434">
    <property type="entry name" value="1-ACYL-SN-GLYCEROL-3-PHOSPHATE ACYLTRANSFERASE"/>
    <property type="match status" value="1"/>
</dbReference>
<dbReference type="RefSeq" id="WP_227492390.1">
    <property type="nucleotide sequence ID" value="NZ_CP015079.1"/>
</dbReference>
<dbReference type="GO" id="GO:0005886">
    <property type="term" value="C:plasma membrane"/>
    <property type="evidence" value="ECO:0007669"/>
    <property type="project" value="TreeGrafter"/>
</dbReference>
<keyword evidence="1 4" id="KW-0808">Transferase</keyword>
<dbReference type="Proteomes" id="UP000077868">
    <property type="component" value="Chromosome"/>
</dbReference>
<dbReference type="SUPFAM" id="SSF69593">
    <property type="entry name" value="Glycerol-3-phosphate (1)-acyltransferase"/>
    <property type="match status" value="1"/>
</dbReference>
<feature type="domain" description="Phospholipid/glycerol acyltransferase" evidence="3">
    <location>
        <begin position="72"/>
        <end position="188"/>
    </location>
</feature>
<reference evidence="4 5" key="1">
    <citation type="submission" date="2016-03" db="EMBL/GenBank/DDBJ databases">
        <title>Complete genome sequence of a soil Actinobacterium, Nocardioides dokdonensis FR1436.</title>
        <authorList>
            <person name="Kwon S.-K."/>
            <person name="Kim K."/>
            <person name="Kim J.F."/>
        </authorList>
    </citation>
    <scope>NUCLEOTIDE SEQUENCE [LARGE SCALE GENOMIC DNA]</scope>
    <source>
        <strain evidence="4 5">FR1436</strain>
    </source>
</reference>
<dbReference type="EMBL" id="CP015079">
    <property type="protein sequence ID" value="ANH39572.1"/>
    <property type="molecule type" value="Genomic_DNA"/>
</dbReference>